<dbReference type="EMBL" id="AKCV02000022">
    <property type="protein sequence ID" value="TMS57631.1"/>
    <property type="molecule type" value="Genomic_DNA"/>
</dbReference>
<comment type="caution">
    <text evidence="1">The sequence shown here is derived from an EMBL/GenBank/DDBJ whole genome shotgun (WGS) entry which is preliminary data.</text>
</comment>
<accession>A0ACD3SMU4</accession>
<evidence type="ECO:0000313" key="1">
    <source>
        <dbReference type="EMBL" id="TMS57631.1"/>
    </source>
</evidence>
<reference evidence="1" key="1">
    <citation type="submission" date="2019-05" db="EMBL/GenBank/DDBJ databases">
        <title>Revised genome assembly of Burkholderiaceae (previously Ralstonia) sp. PBA.</title>
        <authorList>
            <person name="Gan H.M."/>
        </authorList>
    </citation>
    <scope>NUCLEOTIDE SEQUENCE</scope>
    <source>
        <strain evidence="1">PBA</strain>
    </source>
</reference>
<dbReference type="Proteomes" id="UP000004277">
    <property type="component" value="Unassembled WGS sequence"/>
</dbReference>
<protein>
    <submittedName>
        <fullName evidence="1">Aminomethyl transferase family protein</fullName>
    </submittedName>
</protein>
<organism evidence="1 2">
    <name type="scientific">Imbroritus primus</name>
    <dbReference type="NCBI Taxonomy" id="3058603"/>
    <lineage>
        <taxon>Bacteria</taxon>
        <taxon>Pseudomonadati</taxon>
        <taxon>Pseudomonadota</taxon>
        <taxon>Betaproteobacteria</taxon>
        <taxon>Burkholderiales</taxon>
        <taxon>Burkholderiaceae</taxon>
        <taxon>Imbroritus</taxon>
    </lineage>
</organism>
<name>A0ACD3SMU4_9BURK</name>
<keyword evidence="1" id="KW-0808">Transferase</keyword>
<proteinExistence type="predicted"/>
<gene>
    <name evidence="1" type="ORF">MW7_012145</name>
</gene>
<evidence type="ECO:0000313" key="2">
    <source>
        <dbReference type="Proteomes" id="UP000004277"/>
    </source>
</evidence>
<sequence length="370" mass="40378">MKRQSVLNDRHRALGSKLDSEIWNMPIPQSYSTDPYAEALAVRSAAGLFDISALNIVNVSGPDAADVLDKLAPIDVKAMRHGTARLAALVNDKGQLSDDLMIIRDGENEFRLSHGGGNTQEQLARVAEGRNVKWEQNFDVHMMSLQGPRAAAILKGHIDTDVATLPYFEHRATKLFGRNVILSRGGYSGEEGFEISCASADAVALWDALMDTGKPHGLMAASWDALEIVRVEAALLFYPFDMPEGDTTPWEVNLGWAVDADKQGDYIGKQALLAARGKERFFQAGVSVKADRAMEAGAQITVDGKDAGVVTSTMFSQHLMQSLALVHLKPEYRALGTRVEIADSQGTCTGYVTRTPFYDPQRIRTRVQGA</sequence>
<keyword evidence="2" id="KW-1185">Reference proteome</keyword>